<dbReference type="NCBIfam" id="NF004146">
    <property type="entry name" value="PRK05621.1-4"/>
    <property type="match status" value="1"/>
</dbReference>
<dbReference type="GO" id="GO:0005524">
    <property type="term" value="F:ATP binding"/>
    <property type="evidence" value="ECO:0007669"/>
    <property type="project" value="UniProtKB-UniRule"/>
</dbReference>
<evidence type="ECO:0000256" key="1">
    <source>
        <dbReference type="ARBA" id="ARBA00003456"/>
    </source>
</evidence>
<accession>A0A0D6MM37</accession>
<keyword evidence="5 10" id="KW-0375">Hydrogen ion transport</keyword>
<evidence type="ECO:0000256" key="5">
    <source>
        <dbReference type="ARBA" id="ARBA00022781"/>
    </source>
</evidence>
<evidence type="ECO:0000256" key="7">
    <source>
        <dbReference type="ARBA" id="ARBA00023136"/>
    </source>
</evidence>
<dbReference type="CDD" id="cd12151">
    <property type="entry name" value="F1-ATPase_gamma"/>
    <property type="match status" value="1"/>
</dbReference>
<comment type="subunit">
    <text evidence="10">F-type ATPases have 2 components, CF(1) - the catalytic core - and CF(0) - the membrane proton channel. CF(1) has five subunits: alpha(3), beta(3), gamma(1), delta(1), epsilon(1). CF(0) has three main subunits: a, b and c.</text>
</comment>
<protein>
    <recommendedName>
        <fullName evidence="10">ATP synthase gamma chain</fullName>
    </recommendedName>
    <alternativeName>
        <fullName evidence="10">ATP synthase F1 sector gamma subunit</fullName>
    </alternativeName>
    <alternativeName>
        <fullName evidence="10">F-ATPase gamma subunit</fullName>
    </alternativeName>
</protein>
<name>A0A0D6MM37_9PROT</name>
<comment type="function">
    <text evidence="1 10">Produces ATP from ADP in the presence of a proton gradient across the membrane. The gamma chain is believed to be important in regulating ATPase activity and the flow of protons through the CF(0) complex.</text>
</comment>
<evidence type="ECO:0000256" key="2">
    <source>
        <dbReference type="ARBA" id="ARBA00004170"/>
    </source>
</evidence>
<evidence type="ECO:0000256" key="10">
    <source>
        <dbReference type="HAMAP-Rule" id="MF_00815"/>
    </source>
</evidence>
<dbReference type="RefSeq" id="WP_048849062.1">
    <property type="nucleotide sequence ID" value="NZ_BALE01000022.1"/>
</dbReference>
<evidence type="ECO:0000313" key="12">
    <source>
        <dbReference type="Proteomes" id="UP000032679"/>
    </source>
</evidence>
<keyword evidence="10" id="KW-1003">Cell membrane</keyword>
<dbReference type="PANTHER" id="PTHR11693">
    <property type="entry name" value="ATP SYNTHASE GAMMA CHAIN"/>
    <property type="match status" value="1"/>
</dbReference>
<dbReference type="GO" id="GO:0005886">
    <property type="term" value="C:plasma membrane"/>
    <property type="evidence" value="ECO:0007669"/>
    <property type="project" value="UniProtKB-SubCell"/>
</dbReference>
<dbReference type="PRINTS" id="PR00126">
    <property type="entry name" value="ATPASEGAMMA"/>
</dbReference>
<evidence type="ECO:0000256" key="3">
    <source>
        <dbReference type="ARBA" id="ARBA00007681"/>
    </source>
</evidence>
<comment type="subcellular location">
    <subcellularLocation>
        <location evidence="10">Cell membrane</location>
        <topology evidence="10">Peripheral membrane protein</topology>
    </subcellularLocation>
    <subcellularLocation>
        <location evidence="2">Membrane</location>
        <topology evidence="2">Peripheral membrane protein</topology>
    </subcellularLocation>
</comment>
<dbReference type="InterPro" id="IPR000131">
    <property type="entry name" value="ATP_synth_F1_gsu"/>
</dbReference>
<dbReference type="PANTHER" id="PTHR11693:SF22">
    <property type="entry name" value="ATP SYNTHASE SUBUNIT GAMMA, MITOCHONDRIAL"/>
    <property type="match status" value="1"/>
</dbReference>
<reference evidence="11 12" key="1">
    <citation type="submission" date="2012-10" db="EMBL/GenBank/DDBJ databases">
        <title>Genome sequencing of Tanticharoenia sakaeratensis NBRC 103193.</title>
        <authorList>
            <person name="Azuma Y."/>
            <person name="Hadano H."/>
            <person name="Hirakawa H."/>
            <person name="Matsushita K."/>
        </authorList>
    </citation>
    <scope>NUCLEOTIDE SEQUENCE [LARGE SCALE GENOMIC DNA]</scope>
    <source>
        <strain evidence="11 12">NBRC 103193</strain>
    </source>
</reference>
<dbReference type="Gene3D" id="1.10.287.80">
    <property type="entry name" value="ATP synthase, gamma subunit, helix hairpin domain"/>
    <property type="match status" value="1"/>
</dbReference>
<comment type="similarity">
    <text evidence="3 10">Belongs to the ATPase gamma chain family.</text>
</comment>
<comment type="caution">
    <text evidence="11">The sequence shown here is derived from an EMBL/GenBank/DDBJ whole genome shotgun (WGS) entry which is preliminary data.</text>
</comment>
<dbReference type="EMBL" id="BALE01000022">
    <property type="protein sequence ID" value="GAN54516.1"/>
    <property type="molecule type" value="Genomic_DNA"/>
</dbReference>
<evidence type="ECO:0000256" key="9">
    <source>
        <dbReference type="ARBA" id="ARBA00023310"/>
    </source>
</evidence>
<dbReference type="Proteomes" id="UP000032679">
    <property type="component" value="Unassembled WGS sequence"/>
</dbReference>
<dbReference type="PROSITE" id="PS00153">
    <property type="entry name" value="ATPASE_GAMMA"/>
    <property type="match status" value="1"/>
</dbReference>
<keyword evidence="4 10" id="KW-0813">Transport</keyword>
<keyword evidence="9 10" id="KW-0066">ATP synthesis</keyword>
<organism evidence="11 12">
    <name type="scientific">Tanticharoenia sakaeratensis NBRC 103193</name>
    <dbReference type="NCBI Taxonomy" id="1231623"/>
    <lineage>
        <taxon>Bacteria</taxon>
        <taxon>Pseudomonadati</taxon>
        <taxon>Pseudomonadota</taxon>
        <taxon>Alphaproteobacteria</taxon>
        <taxon>Acetobacterales</taxon>
        <taxon>Acetobacteraceae</taxon>
        <taxon>Tanticharoenia</taxon>
    </lineage>
</organism>
<evidence type="ECO:0000256" key="4">
    <source>
        <dbReference type="ARBA" id="ARBA00022448"/>
    </source>
</evidence>
<dbReference type="InterPro" id="IPR023632">
    <property type="entry name" value="ATP_synth_F1_gsu_CS"/>
</dbReference>
<dbReference type="OrthoDB" id="9812769at2"/>
<dbReference type="Gene3D" id="3.40.1380.10">
    <property type="match status" value="1"/>
</dbReference>
<dbReference type="InterPro" id="IPR035968">
    <property type="entry name" value="ATP_synth_F1_ATPase_gsu"/>
</dbReference>
<dbReference type="GO" id="GO:0045259">
    <property type="term" value="C:proton-transporting ATP synthase complex"/>
    <property type="evidence" value="ECO:0007669"/>
    <property type="project" value="UniProtKB-KW"/>
</dbReference>
<dbReference type="SUPFAM" id="SSF52943">
    <property type="entry name" value="ATP synthase (F1-ATPase), gamma subunit"/>
    <property type="match status" value="1"/>
</dbReference>
<proteinExistence type="inferred from homology"/>
<evidence type="ECO:0000256" key="6">
    <source>
        <dbReference type="ARBA" id="ARBA00023065"/>
    </source>
</evidence>
<dbReference type="HAMAP" id="MF_00815">
    <property type="entry name" value="ATP_synth_gamma_bact"/>
    <property type="match status" value="1"/>
</dbReference>
<dbReference type="PIRSF" id="PIRSF039089">
    <property type="entry name" value="ATP_synthase_gamma"/>
    <property type="match status" value="1"/>
</dbReference>
<sequence>MPSLKELRGRIAGVKNTRKITSAMKMVAASKLRRAQTHAEASRPYAEAMRRMMSELAAATKGQGDAPTLLGGTGEDRVHLLVAVTSDRGLAGGFNANVARMTRQVIARLQGEGKTVKLLTVGRKGADQLGRTYADILVDRLPGTAGRDVEFGTASGLGERLVSMFEKGEFDHCTLIYNSFVNAMTQTPVERQLIPLPAPEGANDNEDARASDAPQYDFEPDEGTLLARLLPRNLQMQIYAALLESAAGEQGARMTAMDNASRNASKAIDQLSQRYNRSRQANITNELIEIISGAEAV</sequence>
<dbReference type="GO" id="GO:0042777">
    <property type="term" value="P:proton motive force-driven plasma membrane ATP synthesis"/>
    <property type="evidence" value="ECO:0007669"/>
    <property type="project" value="UniProtKB-UniRule"/>
</dbReference>
<keyword evidence="7 10" id="KW-0472">Membrane</keyword>
<keyword evidence="8 10" id="KW-0139">CF(1)</keyword>
<keyword evidence="6 10" id="KW-0406">Ion transport</keyword>
<keyword evidence="12" id="KW-1185">Reference proteome</keyword>
<dbReference type="GO" id="GO:0046933">
    <property type="term" value="F:proton-transporting ATP synthase activity, rotational mechanism"/>
    <property type="evidence" value="ECO:0007669"/>
    <property type="project" value="UniProtKB-UniRule"/>
</dbReference>
<dbReference type="NCBIfam" id="TIGR01146">
    <property type="entry name" value="ATPsyn_F1gamma"/>
    <property type="match status" value="1"/>
</dbReference>
<dbReference type="STRING" id="1231623.Tasa_022_015"/>
<dbReference type="AlphaFoldDB" id="A0A0D6MM37"/>
<dbReference type="Pfam" id="PF00231">
    <property type="entry name" value="ATP-synt"/>
    <property type="match status" value="1"/>
</dbReference>
<evidence type="ECO:0000313" key="11">
    <source>
        <dbReference type="EMBL" id="GAN54516.1"/>
    </source>
</evidence>
<gene>
    <name evidence="10" type="primary">atpG</name>
    <name evidence="11" type="ORF">Tasa_022_015</name>
</gene>
<evidence type="ECO:0000256" key="8">
    <source>
        <dbReference type="ARBA" id="ARBA00023196"/>
    </source>
</evidence>